<reference evidence="2" key="1">
    <citation type="submission" date="2022-10" db="EMBL/GenBank/DDBJ databases">
        <authorList>
            <person name="Chen Y."/>
            <person name="Dougan E. K."/>
            <person name="Chan C."/>
            <person name="Rhodes N."/>
            <person name="Thang M."/>
        </authorList>
    </citation>
    <scope>NUCLEOTIDE SEQUENCE</scope>
</reference>
<dbReference type="InterPro" id="IPR036236">
    <property type="entry name" value="Znf_C2H2_sf"/>
</dbReference>
<organism evidence="2">
    <name type="scientific">Cladocopium goreaui</name>
    <dbReference type="NCBI Taxonomy" id="2562237"/>
    <lineage>
        <taxon>Eukaryota</taxon>
        <taxon>Sar</taxon>
        <taxon>Alveolata</taxon>
        <taxon>Dinophyceae</taxon>
        <taxon>Suessiales</taxon>
        <taxon>Symbiodiniaceae</taxon>
        <taxon>Cladocopium</taxon>
    </lineage>
</organism>
<dbReference type="InterPro" id="IPR019954">
    <property type="entry name" value="Ubiquitin_CS"/>
</dbReference>
<evidence type="ECO:0000259" key="1">
    <source>
        <dbReference type="PROSITE" id="PS50053"/>
    </source>
</evidence>
<protein>
    <submittedName>
        <fullName evidence="4">25S rRNA (Uridine-N(3))-methyltransferase BMT5-like domain-containing protein</fullName>
    </submittedName>
</protein>
<dbReference type="EMBL" id="CAMXCT010006745">
    <property type="protein sequence ID" value="CAI4019370.1"/>
    <property type="molecule type" value="Genomic_DNA"/>
</dbReference>
<keyword evidence="5" id="KW-1185">Reference proteome</keyword>
<comment type="caution">
    <text evidence="2">The sequence shown here is derived from an EMBL/GenBank/DDBJ whole genome shotgun (WGS) entry which is preliminary data.</text>
</comment>
<proteinExistence type="predicted"/>
<evidence type="ECO:0000313" key="3">
    <source>
        <dbReference type="EMBL" id="CAL1172745.1"/>
    </source>
</evidence>
<dbReference type="Gene3D" id="3.30.160.60">
    <property type="entry name" value="Classic Zinc Finger"/>
    <property type="match status" value="1"/>
</dbReference>
<dbReference type="Pfam" id="PF12874">
    <property type="entry name" value="zf-met"/>
    <property type="match status" value="1"/>
</dbReference>
<sequence>MGCHGLRYTEYPSLYCGPCNVNRDASVKPTDAVIFLYVHRESSTFRHAIEAAASSWKYCCSPGVLQGPFDFRCEVCHVSTRTAADFAAHNAGKMHRKRVALEEHWEAALNASRGRLMEVTCNLHGEGKDHKDVSTVSAMVLLASRLFWWVSTYCPCGPAPFSRAVPGMPRLQVHPIASRALDVDLDDGTTLAALKRALAERTGIAVEEQRLVLRGKLLEETTGAGILRDGRLTLQKDDVDVSSIDGRIFLARRTTGRRGETEEVQLTVKMVDGVSHPGIRINSSLDRLARDFQQEVLLQMNLPLELGYKFVTKGRLISEVLESGGKLGRPGLVT</sequence>
<evidence type="ECO:0000313" key="5">
    <source>
        <dbReference type="Proteomes" id="UP001152797"/>
    </source>
</evidence>
<accession>A0A9P1GR76</accession>
<dbReference type="PROSITE" id="PS00299">
    <property type="entry name" value="UBIQUITIN_1"/>
    <property type="match status" value="1"/>
</dbReference>
<evidence type="ECO:0000313" key="2">
    <source>
        <dbReference type="EMBL" id="CAI4019370.1"/>
    </source>
</evidence>
<dbReference type="CDD" id="cd17039">
    <property type="entry name" value="Ubl_ubiquitin_like"/>
    <property type="match status" value="1"/>
</dbReference>
<dbReference type="EMBL" id="CAMXCT020006745">
    <property type="protein sequence ID" value="CAL1172745.1"/>
    <property type="molecule type" value="Genomic_DNA"/>
</dbReference>
<reference evidence="3" key="2">
    <citation type="submission" date="2024-04" db="EMBL/GenBank/DDBJ databases">
        <authorList>
            <person name="Chen Y."/>
            <person name="Shah S."/>
            <person name="Dougan E. K."/>
            <person name="Thang M."/>
            <person name="Chan C."/>
        </authorList>
    </citation>
    <scope>NUCLEOTIDE SEQUENCE [LARGE SCALE GENOMIC DNA]</scope>
</reference>
<evidence type="ECO:0000313" key="4">
    <source>
        <dbReference type="EMBL" id="CAL4806682.1"/>
    </source>
</evidence>
<name>A0A9P1GR76_9DINO</name>
<gene>
    <name evidence="2" type="ORF">C1SCF055_LOCUS43873</name>
</gene>
<dbReference type="InterPro" id="IPR000626">
    <property type="entry name" value="Ubiquitin-like_dom"/>
</dbReference>
<dbReference type="InterPro" id="IPR013087">
    <property type="entry name" value="Znf_C2H2_type"/>
</dbReference>
<dbReference type="SUPFAM" id="SSF57667">
    <property type="entry name" value="beta-beta-alpha zinc fingers"/>
    <property type="match status" value="1"/>
</dbReference>
<dbReference type="Pfam" id="PF00240">
    <property type="entry name" value="ubiquitin"/>
    <property type="match status" value="1"/>
</dbReference>
<dbReference type="InterPro" id="IPR029071">
    <property type="entry name" value="Ubiquitin-like_domsf"/>
</dbReference>
<dbReference type="EMBL" id="CAMXCT030006745">
    <property type="protein sequence ID" value="CAL4806682.1"/>
    <property type="molecule type" value="Genomic_DNA"/>
</dbReference>
<feature type="domain" description="Ubiquitin-like" evidence="1">
    <location>
        <begin position="169"/>
        <end position="220"/>
    </location>
</feature>
<dbReference type="AlphaFoldDB" id="A0A9P1GR76"/>
<dbReference type="Proteomes" id="UP001152797">
    <property type="component" value="Unassembled WGS sequence"/>
</dbReference>
<dbReference type="Gene3D" id="3.10.20.90">
    <property type="entry name" value="Phosphatidylinositol 3-kinase Catalytic Subunit, Chain A, domain 1"/>
    <property type="match status" value="1"/>
</dbReference>
<dbReference type="PROSITE" id="PS50053">
    <property type="entry name" value="UBIQUITIN_2"/>
    <property type="match status" value="1"/>
</dbReference>
<dbReference type="OrthoDB" id="445964at2759"/>
<dbReference type="SUPFAM" id="SSF54236">
    <property type="entry name" value="Ubiquitin-like"/>
    <property type="match status" value="1"/>
</dbReference>